<evidence type="ECO:0000256" key="2">
    <source>
        <dbReference type="ARBA" id="ARBA00023125"/>
    </source>
</evidence>
<gene>
    <name evidence="5" type="ORF">FG87_17655</name>
</gene>
<keyword evidence="6" id="KW-1185">Reference proteome</keyword>
<comment type="caution">
    <text evidence="5">The sequence shown here is derived from an EMBL/GenBank/DDBJ whole genome shotgun (WGS) entry which is preliminary data.</text>
</comment>
<dbReference type="Proteomes" id="UP000031364">
    <property type="component" value="Unassembled WGS sequence"/>
</dbReference>
<dbReference type="SMART" id="SM00342">
    <property type="entry name" value="HTH_ARAC"/>
    <property type="match status" value="1"/>
</dbReference>
<dbReference type="InterPro" id="IPR018060">
    <property type="entry name" value="HTH_AraC"/>
</dbReference>
<evidence type="ECO:0000259" key="4">
    <source>
        <dbReference type="PROSITE" id="PS01124"/>
    </source>
</evidence>
<evidence type="ECO:0000313" key="5">
    <source>
        <dbReference type="EMBL" id="KIA63650.1"/>
    </source>
</evidence>
<dbReference type="PANTHER" id="PTHR46796:SF15">
    <property type="entry name" value="BLL1074 PROTEIN"/>
    <property type="match status" value="1"/>
</dbReference>
<dbReference type="SUPFAM" id="SSF46689">
    <property type="entry name" value="Homeodomain-like"/>
    <property type="match status" value="1"/>
</dbReference>
<dbReference type="Pfam" id="PF12833">
    <property type="entry name" value="HTH_18"/>
    <property type="match status" value="1"/>
</dbReference>
<protein>
    <submittedName>
        <fullName evidence="5">AraC family transcriptional regulator</fullName>
    </submittedName>
</protein>
<dbReference type="InterPro" id="IPR009057">
    <property type="entry name" value="Homeodomain-like_sf"/>
</dbReference>
<accession>A0ABR4ZE54</accession>
<dbReference type="EMBL" id="JNFP01000019">
    <property type="protein sequence ID" value="KIA63650.1"/>
    <property type="molecule type" value="Genomic_DNA"/>
</dbReference>
<dbReference type="RefSeq" id="WP_043671649.1">
    <property type="nucleotide sequence ID" value="NZ_BDCI01000022.1"/>
</dbReference>
<feature type="domain" description="HTH araC/xylS-type" evidence="4">
    <location>
        <begin position="171"/>
        <end position="270"/>
    </location>
</feature>
<sequence>MRSYEVGTVPMDRDVEDGWEVVHPTAEAALDGVLMAGFRDRAGAGLDLRVLPQPTVVVIIGIGDNPVTVHGAAGSRALPSFVATLSPGPARIHGDRVECVEVRLSPRSAYSLLGVSPRELNGSVTGLGELWGPQERRLREQLADATTWSRRLALTRAFLVQRGAAAPPMAPEVAASWDTIVAHRGQIRVDDLAASCGWSRKRLWARFNDQIGLSPKRAAMLVRFDHAARALRAGKTAGEVAVTCGYADQPHLNRDLLALAGCTPSALAGRVTSAG</sequence>
<keyword evidence="3" id="KW-0804">Transcription</keyword>
<name>A0ABR4ZE54_9NOCA</name>
<dbReference type="PROSITE" id="PS01124">
    <property type="entry name" value="HTH_ARAC_FAMILY_2"/>
    <property type="match status" value="1"/>
</dbReference>
<keyword evidence="1" id="KW-0805">Transcription regulation</keyword>
<organism evidence="5 6">
    <name type="scientific">Nocardia vulneris</name>
    <dbReference type="NCBI Taxonomy" id="1141657"/>
    <lineage>
        <taxon>Bacteria</taxon>
        <taxon>Bacillati</taxon>
        <taxon>Actinomycetota</taxon>
        <taxon>Actinomycetes</taxon>
        <taxon>Mycobacteriales</taxon>
        <taxon>Nocardiaceae</taxon>
        <taxon>Nocardia</taxon>
    </lineage>
</organism>
<keyword evidence="2" id="KW-0238">DNA-binding</keyword>
<dbReference type="Gene3D" id="1.10.10.60">
    <property type="entry name" value="Homeodomain-like"/>
    <property type="match status" value="1"/>
</dbReference>
<evidence type="ECO:0000256" key="1">
    <source>
        <dbReference type="ARBA" id="ARBA00023015"/>
    </source>
</evidence>
<proteinExistence type="predicted"/>
<evidence type="ECO:0000256" key="3">
    <source>
        <dbReference type="ARBA" id="ARBA00023163"/>
    </source>
</evidence>
<dbReference type="PANTHER" id="PTHR46796">
    <property type="entry name" value="HTH-TYPE TRANSCRIPTIONAL ACTIVATOR RHAS-RELATED"/>
    <property type="match status" value="1"/>
</dbReference>
<dbReference type="InterPro" id="IPR050204">
    <property type="entry name" value="AraC_XylS_family_regulators"/>
</dbReference>
<reference evidence="5 6" key="1">
    <citation type="journal article" date="2014" name="Int. J. Syst. Evol. Microbiol.">
        <title>Nocardia vulneris sp. nov., isolated from wounds of human patients in North America.</title>
        <authorList>
            <person name="Lasker B.A."/>
            <person name="Bell M."/>
            <person name="Klenk H.P."/>
            <person name="Sproer C."/>
            <person name="Schumann C."/>
            <person name="Schumann P."/>
            <person name="Brown J.M."/>
        </authorList>
    </citation>
    <scope>NUCLEOTIDE SEQUENCE [LARGE SCALE GENOMIC DNA]</scope>
    <source>
        <strain evidence="5 6">W9851</strain>
    </source>
</reference>
<evidence type="ECO:0000313" key="6">
    <source>
        <dbReference type="Proteomes" id="UP000031364"/>
    </source>
</evidence>